<comment type="caution">
    <text evidence="2">The sequence shown here is derived from an EMBL/GenBank/DDBJ whole genome shotgun (WGS) entry which is preliminary data.</text>
</comment>
<dbReference type="Gene3D" id="3.40.50.1460">
    <property type="match status" value="1"/>
</dbReference>
<dbReference type="Gene3D" id="3.40.80.10">
    <property type="entry name" value="Peptidoglycan recognition protein-like"/>
    <property type="match status" value="1"/>
</dbReference>
<dbReference type="InterPro" id="IPR029030">
    <property type="entry name" value="Caspase-like_dom_sf"/>
</dbReference>
<dbReference type="Pfam" id="PF01510">
    <property type="entry name" value="Amidase_2"/>
    <property type="match status" value="1"/>
</dbReference>
<evidence type="ECO:0000313" key="2">
    <source>
        <dbReference type="EMBL" id="CAE6960749.1"/>
    </source>
</evidence>
<evidence type="ECO:0000259" key="1">
    <source>
        <dbReference type="Pfam" id="PF01510"/>
    </source>
</evidence>
<dbReference type="EMBL" id="CAJNDS010000112">
    <property type="protein sequence ID" value="CAE6960749.1"/>
    <property type="molecule type" value="Genomic_DNA"/>
</dbReference>
<name>A0A812HST7_9DINO</name>
<dbReference type="Proteomes" id="UP000604046">
    <property type="component" value="Unassembled WGS sequence"/>
</dbReference>
<gene>
    <name evidence="2" type="ORF">SNAT2548_LOCUS1939</name>
</gene>
<dbReference type="SUPFAM" id="SSF55846">
    <property type="entry name" value="N-acetylmuramoyl-L-alanine amidase-like"/>
    <property type="match status" value="1"/>
</dbReference>
<dbReference type="InterPro" id="IPR036505">
    <property type="entry name" value="Amidase/PGRP_sf"/>
</dbReference>
<accession>A0A812HST7</accession>
<dbReference type="AlphaFoldDB" id="A0A812HST7"/>
<dbReference type="GO" id="GO:0008745">
    <property type="term" value="F:N-acetylmuramoyl-L-alanine amidase activity"/>
    <property type="evidence" value="ECO:0007669"/>
    <property type="project" value="InterPro"/>
</dbReference>
<feature type="domain" description="N-acetylmuramoyl-L-alanine amidase" evidence="1">
    <location>
        <begin position="321"/>
        <end position="409"/>
    </location>
</feature>
<organism evidence="2 3">
    <name type="scientific">Symbiodinium natans</name>
    <dbReference type="NCBI Taxonomy" id="878477"/>
    <lineage>
        <taxon>Eukaryota</taxon>
        <taxon>Sar</taxon>
        <taxon>Alveolata</taxon>
        <taxon>Dinophyceae</taxon>
        <taxon>Suessiales</taxon>
        <taxon>Symbiodiniaceae</taxon>
        <taxon>Symbiodinium</taxon>
    </lineage>
</organism>
<dbReference type="InterPro" id="IPR002502">
    <property type="entry name" value="Amidase_domain"/>
</dbReference>
<dbReference type="CDD" id="cd06583">
    <property type="entry name" value="PGRP"/>
    <property type="match status" value="1"/>
</dbReference>
<reference evidence="2" key="1">
    <citation type="submission" date="2021-02" db="EMBL/GenBank/DDBJ databases">
        <authorList>
            <person name="Dougan E. K."/>
            <person name="Rhodes N."/>
            <person name="Thang M."/>
            <person name="Chan C."/>
        </authorList>
    </citation>
    <scope>NUCLEOTIDE SEQUENCE</scope>
</reference>
<sequence>MASVLNVVTYAAPPLISLKPAYGPVKHVFLIGNCGYTHLPMLRLPIKDIEAIEEKMGELARVEISKLTDATRDEMAALLKNPLGAGDVFFAFAGHMAWCDGDPLLLGVDAVGDTEGVSLSQLLGWLAPTYGQKRRADIVLAGCLTQTSTGIPPEIKYPRKGGFVILFPSGFGQVALEPEHGEKSFFVQGLLPHLGKDLFYAAPTIAAAVTKQCGRQTPWVQSNTRSPEKEVSSLDDLRTELRKVHMSSACDTGPLRVQSKVFDELLNNERHAVKEAISKKQEAEALISHNFPNTPQLCITDPYADQPTRIRIDKISNQQVMEPSMLVISHTAGLDLSDVIYEFRQSGIIQHVVITRKGELLQFVRLLERAWHAGVAFWGPLGAAGDIREHKKVHDVNSHSIGISLEGDG</sequence>
<protein>
    <recommendedName>
        <fullName evidence="1">N-acetylmuramoyl-L-alanine amidase domain-containing protein</fullName>
    </recommendedName>
</protein>
<evidence type="ECO:0000313" key="3">
    <source>
        <dbReference type="Proteomes" id="UP000604046"/>
    </source>
</evidence>
<keyword evidence="3" id="KW-1185">Reference proteome</keyword>
<dbReference type="SUPFAM" id="SSF52129">
    <property type="entry name" value="Caspase-like"/>
    <property type="match status" value="1"/>
</dbReference>
<proteinExistence type="predicted"/>
<dbReference type="GO" id="GO:0009253">
    <property type="term" value="P:peptidoglycan catabolic process"/>
    <property type="evidence" value="ECO:0007669"/>
    <property type="project" value="InterPro"/>
</dbReference>